<evidence type="ECO:0000256" key="3">
    <source>
        <dbReference type="ARBA" id="ARBA00023015"/>
    </source>
</evidence>
<keyword evidence="3" id="KW-0805">Transcription regulation</keyword>
<evidence type="ECO:0000256" key="1">
    <source>
        <dbReference type="ARBA" id="ARBA00022723"/>
    </source>
</evidence>
<dbReference type="InterPro" id="IPR036236">
    <property type="entry name" value="Znf_C2H2_sf"/>
</dbReference>
<dbReference type="SUPFAM" id="SSF57701">
    <property type="entry name" value="Zn2/Cys6 DNA-binding domain"/>
    <property type="match status" value="1"/>
</dbReference>
<dbReference type="GO" id="GO:0008270">
    <property type="term" value="F:zinc ion binding"/>
    <property type="evidence" value="ECO:0007669"/>
    <property type="project" value="UniProtKB-KW"/>
</dbReference>
<dbReference type="GO" id="GO:0000981">
    <property type="term" value="F:DNA-binding transcription factor activity, RNA polymerase II-specific"/>
    <property type="evidence" value="ECO:0007669"/>
    <property type="project" value="InterPro"/>
</dbReference>
<dbReference type="SMART" id="SM00355">
    <property type="entry name" value="ZnF_C2H2"/>
    <property type="match status" value="2"/>
</dbReference>
<keyword evidence="2" id="KW-0862">Zinc</keyword>
<organism evidence="10 11">
    <name type="scientific">Filobasidium floriforme</name>
    <dbReference type="NCBI Taxonomy" id="5210"/>
    <lineage>
        <taxon>Eukaryota</taxon>
        <taxon>Fungi</taxon>
        <taxon>Dikarya</taxon>
        <taxon>Basidiomycota</taxon>
        <taxon>Agaricomycotina</taxon>
        <taxon>Tremellomycetes</taxon>
        <taxon>Filobasidiales</taxon>
        <taxon>Filobasidiaceae</taxon>
        <taxon>Filobasidium</taxon>
    </lineage>
</organism>
<dbReference type="CDD" id="cd00067">
    <property type="entry name" value="GAL4"/>
    <property type="match status" value="1"/>
</dbReference>
<feature type="region of interest" description="Disordered" evidence="7">
    <location>
        <begin position="52"/>
        <end position="139"/>
    </location>
</feature>
<evidence type="ECO:0000259" key="9">
    <source>
        <dbReference type="PROSITE" id="PS50157"/>
    </source>
</evidence>
<reference evidence="10" key="1">
    <citation type="submission" date="2020-04" db="EMBL/GenBank/DDBJ databases">
        <title>Analysis of mating type loci in Filobasidium floriforme.</title>
        <authorList>
            <person name="Nowrousian M."/>
        </authorList>
    </citation>
    <scope>NUCLEOTIDE SEQUENCE</scope>
    <source>
        <strain evidence="10">CBS 6242</strain>
    </source>
</reference>
<feature type="domain" description="Zn(2)-C6 fungal-type" evidence="8">
    <location>
        <begin position="426"/>
        <end position="455"/>
    </location>
</feature>
<keyword evidence="4" id="KW-0804">Transcription</keyword>
<name>A0A8K0JNV9_9TREE</name>
<evidence type="ECO:0000256" key="2">
    <source>
        <dbReference type="ARBA" id="ARBA00022833"/>
    </source>
</evidence>
<keyword evidence="5" id="KW-0539">Nucleus</keyword>
<feature type="region of interest" description="Disordered" evidence="7">
    <location>
        <begin position="186"/>
        <end position="205"/>
    </location>
</feature>
<dbReference type="PANTHER" id="PTHR47660:SF2">
    <property type="entry name" value="TRANSCRIPTION FACTOR WITH C2H2 AND ZN(2)-CYS(6) DNA BINDING DOMAIN (EUROFUNG)"/>
    <property type="match status" value="1"/>
</dbReference>
<feature type="region of interest" description="Disordered" evidence="7">
    <location>
        <begin position="312"/>
        <end position="389"/>
    </location>
</feature>
<gene>
    <name evidence="10" type="ORF">FFLO_01969</name>
</gene>
<feature type="compositionally biased region" description="Low complexity" evidence="7">
    <location>
        <begin position="376"/>
        <end position="388"/>
    </location>
</feature>
<dbReference type="PROSITE" id="PS50157">
    <property type="entry name" value="ZINC_FINGER_C2H2_2"/>
    <property type="match status" value="2"/>
</dbReference>
<feature type="compositionally biased region" description="Low complexity" evidence="7">
    <location>
        <begin position="735"/>
        <end position="750"/>
    </location>
</feature>
<dbReference type="Proteomes" id="UP000812966">
    <property type="component" value="Unassembled WGS sequence"/>
</dbReference>
<dbReference type="InterPro" id="IPR013087">
    <property type="entry name" value="Znf_C2H2_type"/>
</dbReference>
<feature type="compositionally biased region" description="Low complexity" evidence="7">
    <location>
        <begin position="357"/>
        <end position="369"/>
    </location>
</feature>
<dbReference type="SMART" id="SM00066">
    <property type="entry name" value="GAL4"/>
    <property type="match status" value="1"/>
</dbReference>
<evidence type="ECO:0000256" key="5">
    <source>
        <dbReference type="ARBA" id="ARBA00023242"/>
    </source>
</evidence>
<feature type="compositionally biased region" description="Polar residues" evidence="7">
    <location>
        <begin position="337"/>
        <end position="352"/>
    </location>
</feature>
<accession>A0A8K0JNV9</accession>
<dbReference type="Gene3D" id="3.30.160.60">
    <property type="entry name" value="Classic Zinc Finger"/>
    <property type="match status" value="2"/>
</dbReference>
<dbReference type="PROSITE" id="PS50048">
    <property type="entry name" value="ZN2_CY6_FUNGAL_2"/>
    <property type="match status" value="1"/>
</dbReference>
<sequence length="1002" mass="106714">MAGDHRCEVCGATFTRPQHVGRHMRSHTGDKPYPCPHCPDRFARSDLLSRHVNKTHCPPDPNAPAPVGRKKKVKEAVVAAPAQSNGDAVQAMSLPDRRQDEAYGNDLGRPHGIWRDGSTGSSSQQTASSSPQHQQQYTMPPTQQYLQQYQQLQPQSQELMGWVGSGVSVGPLAGGDVIERLAAGTGELDGDESEDDDAWDGLAGQPGMFQSTNGFPLNPTIQQMANMQLHQVPTGFEMTSYGTQVYPPAPQAMQTSQPKQPPQTYQQQPMYYADPTRTFSGIPNQPDGSDFLASPQRNMSFGSWYPPISPGLMAAPPIPPAHDGSSSPHTQQHQSPVNIGSSPLINIVSPVSHSRAARPSNSLSPSSSAMGRPMDLGSSLSPSSSSSGHIVSPFGDGYSSSMPVVNEHASSASNSVYITRPVKKRACEQCNTSKVKCDSQLPCQKCTMRGIRCTYPIAKKLGRKSLSSQAPQLGTGGPEPQPWMYMQGQDAIRKPENSVDRRSSIHFGTANTSSPMAMNGAPAQQGMRSSFSAVQGLRQSQLGRIRDSSLEDDAVSTTSGYTTSHADNSSRRESMADSIVAVEDETGAGLLQMGDMGIAPAVIEGTLPPTWSGNGLGTGIEPPDVMALPRPGFPTYQVDGTITHRAPSLSDVKDAWRQFAAGQQPISIGGLVPGPQSRPPFVHRARSNSVPEVFPKHLVDLAVTHFALTTPRAEAESFNFNPPASIVASPADLQAGSSSPASVVEAAAQSGASKPQSMLRGSSGNSSISMVEAILPASNDINNNRAIHPPRQDQGSFAMLKDREGQKSQMNPPVSRPSIAVFQPTVGGNVARHILLQGGSQTLAPERPPSFLNASFNDTDRNKFKVPGFAGQSGFYAQPIMSTKMSSLAARPGNKRLPSQTLGPDYQKKMPVSMDFGHPSPLANLQSPSLLNNTPAATSSHARRYSVPGWLGGTPYGPTNDFMDSESSFLQAAFPGTMAVPELTPTQNPLLAGFPFPVPSKT</sequence>
<evidence type="ECO:0000256" key="6">
    <source>
        <dbReference type="PROSITE-ProRule" id="PRU00042"/>
    </source>
</evidence>
<dbReference type="Gene3D" id="4.10.240.10">
    <property type="entry name" value="Zn(2)-C6 fungal-type DNA-binding domain"/>
    <property type="match status" value="1"/>
</dbReference>
<feature type="compositionally biased region" description="Acidic residues" evidence="7">
    <location>
        <begin position="188"/>
        <end position="199"/>
    </location>
</feature>
<feature type="compositionally biased region" description="Polar residues" evidence="7">
    <location>
        <begin position="751"/>
        <end position="765"/>
    </location>
</feature>
<dbReference type="Pfam" id="PF00172">
    <property type="entry name" value="Zn_clus"/>
    <property type="match status" value="1"/>
</dbReference>
<feature type="compositionally biased region" description="Polar residues" evidence="7">
    <location>
        <begin position="555"/>
        <end position="567"/>
    </location>
</feature>
<dbReference type="InterPro" id="IPR036864">
    <property type="entry name" value="Zn2-C6_fun-type_DNA-bd_sf"/>
</dbReference>
<evidence type="ECO:0000256" key="7">
    <source>
        <dbReference type="SAM" id="MobiDB-lite"/>
    </source>
</evidence>
<keyword evidence="6" id="KW-0863">Zinc-finger</keyword>
<evidence type="ECO:0000313" key="11">
    <source>
        <dbReference type="Proteomes" id="UP000812966"/>
    </source>
</evidence>
<keyword evidence="11" id="KW-1185">Reference proteome</keyword>
<evidence type="ECO:0000313" key="10">
    <source>
        <dbReference type="EMBL" id="KAG7562596.1"/>
    </source>
</evidence>
<feature type="region of interest" description="Disordered" evidence="7">
    <location>
        <begin position="544"/>
        <end position="573"/>
    </location>
</feature>
<dbReference type="AlphaFoldDB" id="A0A8K0JNV9"/>
<evidence type="ECO:0000259" key="8">
    <source>
        <dbReference type="PROSITE" id="PS50048"/>
    </source>
</evidence>
<feature type="compositionally biased region" description="Low complexity" evidence="7">
    <location>
        <begin position="325"/>
        <end position="336"/>
    </location>
</feature>
<protein>
    <submittedName>
        <fullName evidence="10">Uncharacterized protein</fullName>
    </submittedName>
</protein>
<feature type="domain" description="C2H2-type" evidence="9">
    <location>
        <begin position="5"/>
        <end position="32"/>
    </location>
</feature>
<feature type="compositionally biased region" description="Low complexity" evidence="7">
    <location>
        <begin position="121"/>
        <end position="139"/>
    </location>
</feature>
<dbReference type="PANTHER" id="PTHR47660">
    <property type="entry name" value="TRANSCRIPTION FACTOR WITH C2H2 AND ZN(2)-CYS(6) DNA BINDING DOMAIN (EUROFUNG)-RELATED-RELATED"/>
    <property type="match status" value="1"/>
</dbReference>
<evidence type="ECO:0000256" key="4">
    <source>
        <dbReference type="ARBA" id="ARBA00023163"/>
    </source>
</evidence>
<dbReference type="PROSITE" id="PS00028">
    <property type="entry name" value="ZINC_FINGER_C2H2_1"/>
    <property type="match status" value="2"/>
</dbReference>
<proteinExistence type="predicted"/>
<feature type="domain" description="C2H2-type" evidence="9">
    <location>
        <begin position="33"/>
        <end position="61"/>
    </location>
</feature>
<keyword evidence="1" id="KW-0479">Metal-binding</keyword>
<feature type="region of interest" description="Disordered" evidence="7">
    <location>
        <begin position="731"/>
        <end position="765"/>
    </location>
</feature>
<dbReference type="InterPro" id="IPR001138">
    <property type="entry name" value="Zn2Cys6_DnaBD"/>
</dbReference>
<comment type="caution">
    <text evidence="10">The sequence shown here is derived from an EMBL/GenBank/DDBJ whole genome shotgun (WGS) entry which is preliminary data.</text>
</comment>
<dbReference type="SUPFAM" id="SSF57667">
    <property type="entry name" value="beta-beta-alpha zinc fingers"/>
    <property type="match status" value="1"/>
</dbReference>
<dbReference type="EMBL" id="JABELV010000029">
    <property type="protein sequence ID" value="KAG7562596.1"/>
    <property type="molecule type" value="Genomic_DNA"/>
</dbReference>